<dbReference type="Proteomes" id="UP000076502">
    <property type="component" value="Unassembled WGS sequence"/>
</dbReference>
<dbReference type="Pfam" id="PF05699">
    <property type="entry name" value="Dimer_Tnp_hAT"/>
    <property type="match status" value="1"/>
</dbReference>
<dbReference type="SUPFAM" id="SSF53098">
    <property type="entry name" value="Ribonuclease H-like"/>
    <property type="match status" value="1"/>
</dbReference>
<keyword evidence="3" id="KW-1185">Reference proteome</keyword>
<name>A0A154PPT0_DUFNO</name>
<evidence type="ECO:0000259" key="1">
    <source>
        <dbReference type="Pfam" id="PF05699"/>
    </source>
</evidence>
<dbReference type="AlphaFoldDB" id="A0A154PPT0"/>
<feature type="domain" description="HAT C-terminal dimerisation" evidence="1">
    <location>
        <begin position="10"/>
        <end position="86"/>
    </location>
</feature>
<dbReference type="EMBL" id="KQ435015">
    <property type="protein sequence ID" value="KZC13879.1"/>
    <property type="molecule type" value="Genomic_DNA"/>
</dbReference>
<reference evidence="2 3" key="1">
    <citation type="submission" date="2015-07" db="EMBL/GenBank/DDBJ databases">
        <title>The genome of Dufourea novaeangliae.</title>
        <authorList>
            <person name="Pan H."/>
            <person name="Kapheim K."/>
        </authorList>
    </citation>
    <scope>NUCLEOTIDE SEQUENCE [LARGE SCALE GENOMIC DNA]</scope>
    <source>
        <strain evidence="2">0120121106</strain>
        <tissue evidence="2">Whole body</tissue>
    </source>
</reference>
<proteinExistence type="predicted"/>
<dbReference type="STRING" id="178035.A0A154PPT0"/>
<dbReference type="InterPro" id="IPR012337">
    <property type="entry name" value="RNaseH-like_sf"/>
</dbReference>
<evidence type="ECO:0000313" key="2">
    <source>
        <dbReference type="EMBL" id="KZC13879.1"/>
    </source>
</evidence>
<organism evidence="2 3">
    <name type="scientific">Dufourea novaeangliae</name>
    <name type="common">Sweat bee</name>
    <dbReference type="NCBI Taxonomy" id="178035"/>
    <lineage>
        <taxon>Eukaryota</taxon>
        <taxon>Metazoa</taxon>
        <taxon>Ecdysozoa</taxon>
        <taxon>Arthropoda</taxon>
        <taxon>Hexapoda</taxon>
        <taxon>Insecta</taxon>
        <taxon>Pterygota</taxon>
        <taxon>Neoptera</taxon>
        <taxon>Endopterygota</taxon>
        <taxon>Hymenoptera</taxon>
        <taxon>Apocrita</taxon>
        <taxon>Aculeata</taxon>
        <taxon>Apoidea</taxon>
        <taxon>Anthophila</taxon>
        <taxon>Halictidae</taxon>
        <taxon>Rophitinae</taxon>
        <taxon>Dufourea</taxon>
    </lineage>
</organism>
<protein>
    <submittedName>
        <fullName evidence="2">Zinc finger BED domain-containing protein 1</fullName>
    </submittedName>
</protein>
<dbReference type="InterPro" id="IPR008906">
    <property type="entry name" value="HATC_C_dom"/>
</dbReference>
<evidence type="ECO:0000313" key="3">
    <source>
        <dbReference type="Proteomes" id="UP000076502"/>
    </source>
</evidence>
<dbReference type="GO" id="GO:0046983">
    <property type="term" value="F:protein dimerization activity"/>
    <property type="evidence" value="ECO:0007669"/>
    <property type="project" value="InterPro"/>
</dbReference>
<sequence length="96" mass="11075">SKKTNNKDDELSNYLSSPVSVLHSSPLEEWEDIKTMYPLLYKQARTVLVVVASSVPCERLFSKAVATITQTRNRLTGKHLEKLFLFRGYIRRSIFL</sequence>
<gene>
    <name evidence="2" type="ORF">WN55_06215</name>
</gene>
<feature type="non-terminal residue" evidence="2">
    <location>
        <position position="1"/>
    </location>
</feature>
<dbReference type="PANTHER" id="PTHR47611">
    <property type="entry name" value="HAT DIMERISATION DOMAIN, C-TERMINAL"/>
    <property type="match status" value="1"/>
</dbReference>
<accession>A0A154PPT0</accession>
<dbReference type="PANTHER" id="PTHR47611:SF1">
    <property type="entry name" value="CCHC-TYPE DOMAIN-CONTAINING PROTEIN"/>
    <property type="match status" value="1"/>
</dbReference>